<feature type="compositionally biased region" description="Basic and acidic residues" evidence="1">
    <location>
        <begin position="123"/>
        <end position="134"/>
    </location>
</feature>
<proteinExistence type="predicted"/>
<evidence type="ECO:0000256" key="1">
    <source>
        <dbReference type="SAM" id="MobiDB-lite"/>
    </source>
</evidence>
<accession>A0ABP0GLZ2</accession>
<comment type="caution">
    <text evidence="2">The sequence shown here is derived from an EMBL/GenBank/DDBJ whole genome shotgun (WGS) entry which is preliminary data.</text>
</comment>
<gene>
    <name evidence="2" type="ORF">CVLEPA_LOCUS25993</name>
</gene>
<reference evidence="2 3" key="1">
    <citation type="submission" date="2024-02" db="EMBL/GenBank/DDBJ databases">
        <authorList>
            <person name="Daric V."/>
            <person name="Darras S."/>
        </authorList>
    </citation>
    <scope>NUCLEOTIDE SEQUENCE [LARGE SCALE GENOMIC DNA]</scope>
</reference>
<organism evidence="2 3">
    <name type="scientific">Clavelina lepadiformis</name>
    <name type="common">Light-bulb sea squirt</name>
    <name type="synonym">Ascidia lepadiformis</name>
    <dbReference type="NCBI Taxonomy" id="159417"/>
    <lineage>
        <taxon>Eukaryota</taxon>
        <taxon>Metazoa</taxon>
        <taxon>Chordata</taxon>
        <taxon>Tunicata</taxon>
        <taxon>Ascidiacea</taxon>
        <taxon>Aplousobranchia</taxon>
        <taxon>Clavelinidae</taxon>
        <taxon>Clavelina</taxon>
    </lineage>
</organism>
<evidence type="ECO:0000313" key="2">
    <source>
        <dbReference type="EMBL" id="CAK8692747.1"/>
    </source>
</evidence>
<keyword evidence="3" id="KW-1185">Reference proteome</keyword>
<name>A0ABP0GLZ2_CLALP</name>
<protein>
    <submittedName>
        <fullName evidence="2">Uncharacterized protein</fullName>
    </submittedName>
</protein>
<dbReference type="Proteomes" id="UP001642483">
    <property type="component" value="Unassembled WGS sequence"/>
</dbReference>
<dbReference type="EMBL" id="CAWYQH010000130">
    <property type="protein sequence ID" value="CAK8692747.1"/>
    <property type="molecule type" value="Genomic_DNA"/>
</dbReference>
<sequence>MSEVRKRANLVSKNLLLARVDRAHHINLMQSRTCMNQIEILENNVKKKLKVIENEKLLVTRYLRFLRNSSGVSPFAVAPVGKHDTPRIRPATAGMQRMKFGVDGNANHNYMTSDPAFSWGRSQDPRNSRNDARSKSACMNKSRVRAHHTTMERMRKIEGSLLRKRVSWIDGGDGGDNGICGYSSGIRSFSAKQNTSEKSTMISSSTQYDPDYEVPDYAMSDEVSVTSSPLPGKPQSATKQKEYKAVQPINITFPFPVTPDRFRNDEAALMEIDNSRGHYVIHNHRRGLSATMRSPQRRKA</sequence>
<evidence type="ECO:0000313" key="3">
    <source>
        <dbReference type="Proteomes" id="UP001642483"/>
    </source>
</evidence>
<feature type="region of interest" description="Disordered" evidence="1">
    <location>
        <begin position="113"/>
        <end position="144"/>
    </location>
</feature>